<keyword evidence="2" id="KW-0812">Transmembrane</keyword>
<dbReference type="SUPFAM" id="SSF48264">
    <property type="entry name" value="Cytochrome P450"/>
    <property type="match status" value="1"/>
</dbReference>
<organism evidence="3">
    <name type="scientific">Arundo donax</name>
    <name type="common">Giant reed</name>
    <name type="synonym">Donax arundinaceus</name>
    <dbReference type="NCBI Taxonomy" id="35708"/>
    <lineage>
        <taxon>Eukaryota</taxon>
        <taxon>Viridiplantae</taxon>
        <taxon>Streptophyta</taxon>
        <taxon>Embryophyta</taxon>
        <taxon>Tracheophyta</taxon>
        <taxon>Spermatophyta</taxon>
        <taxon>Magnoliopsida</taxon>
        <taxon>Liliopsida</taxon>
        <taxon>Poales</taxon>
        <taxon>Poaceae</taxon>
        <taxon>PACMAD clade</taxon>
        <taxon>Arundinoideae</taxon>
        <taxon>Arundineae</taxon>
        <taxon>Arundo</taxon>
    </lineage>
</organism>
<protein>
    <submittedName>
        <fullName evidence="3">Uncharacterized protein</fullName>
    </submittedName>
</protein>
<dbReference type="GO" id="GO:0016705">
    <property type="term" value="F:oxidoreductase activity, acting on paired donors, with incorporation or reduction of molecular oxygen"/>
    <property type="evidence" value="ECO:0007669"/>
    <property type="project" value="InterPro"/>
</dbReference>
<accession>A0A0A9D565</accession>
<dbReference type="GO" id="GO:0004497">
    <property type="term" value="F:monooxygenase activity"/>
    <property type="evidence" value="ECO:0007669"/>
    <property type="project" value="InterPro"/>
</dbReference>
<reference evidence="3" key="2">
    <citation type="journal article" date="2015" name="Data Brief">
        <title>Shoot transcriptome of the giant reed, Arundo donax.</title>
        <authorList>
            <person name="Barrero R.A."/>
            <person name="Guerrero F.D."/>
            <person name="Moolhuijzen P."/>
            <person name="Goolsby J.A."/>
            <person name="Tidwell J."/>
            <person name="Bellgard S.E."/>
            <person name="Bellgard M.I."/>
        </authorList>
    </citation>
    <scope>NUCLEOTIDE SEQUENCE</scope>
    <source>
        <tissue evidence="3">Shoot tissue taken approximately 20 cm above the soil surface</tissue>
    </source>
</reference>
<dbReference type="EMBL" id="GBRH01217110">
    <property type="protein sequence ID" value="JAD80785.1"/>
    <property type="molecule type" value="Transcribed_RNA"/>
</dbReference>
<feature type="region of interest" description="Disordered" evidence="1">
    <location>
        <begin position="143"/>
        <end position="162"/>
    </location>
</feature>
<proteinExistence type="predicted"/>
<name>A0A0A9D565_ARUDO</name>
<keyword evidence="2" id="KW-1133">Transmembrane helix</keyword>
<dbReference type="GO" id="GO:0020037">
    <property type="term" value="F:heme binding"/>
    <property type="evidence" value="ECO:0007669"/>
    <property type="project" value="InterPro"/>
</dbReference>
<evidence type="ECO:0000313" key="3">
    <source>
        <dbReference type="EMBL" id="JAD80785.1"/>
    </source>
</evidence>
<dbReference type="AlphaFoldDB" id="A0A0A9D565"/>
<keyword evidence="2" id="KW-0472">Membrane</keyword>
<dbReference type="InterPro" id="IPR036396">
    <property type="entry name" value="Cyt_P450_sf"/>
</dbReference>
<feature type="transmembrane region" description="Helical" evidence="2">
    <location>
        <begin position="6"/>
        <end position="28"/>
    </location>
</feature>
<evidence type="ECO:0000256" key="2">
    <source>
        <dbReference type="SAM" id="Phobius"/>
    </source>
</evidence>
<sequence length="162" mass="17766">MGLAWMVAAAVAAVLASWAFNALVHLVWRPYVITRRLRAQGVRGPGYKFFVGSLGDIKRLRAASAGAALGVADHDFLPMVQPHLREWIPRYGRTFVYWTGARPNVCVAKEVLLDRTGLYPKNLMNMHIGRLLGKGLVLTDGDTSGSATARSSTRPSTWTSSR</sequence>
<reference evidence="3" key="1">
    <citation type="submission" date="2014-09" db="EMBL/GenBank/DDBJ databases">
        <authorList>
            <person name="Magalhaes I.L.F."/>
            <person name="Oliveira U."/>
            <person name="Santos F.R."/>
            <person name="Vidigal T.H.D.A."/>
            <person name="Brescovit A.D."/>
            <person name="Santos A.J."/>
        </authorList>
    </citation>
    <scope>NUCLEOTIDE SEQUENCE</scope>
    <source>
        <tissue evidence="3">Shoot tissue taken approximately 20 cm above the soil surface</tissue>
    </source>
</reference>
<dbReference type="GO" id="GO:0005506">
    <property type="term" value="F:iron ion binding"/>
    <property type="evidence" value="ECO:0007669"/>
    <property type="project" value="InterPro"/>
</dbReference>
<evidence type="ECO:0000256" key="1">
    <source>
        <dbReference type="SAM" id="MobiDB-lite"/>
    </source>
</evidence>